<evidence type="ECO:0000313" key="2">
    <source>
        <dbReference type="EMBL" id="MFD2183912.1"/>
    </source>
</evidence>
<dbReference type="Proteomes" id="UP001597314">
    <property type="component" value="Unassembled WGS sequence"/>
</dbReference>
<protein>
    <submittedName>
        <fullName evidence="2">Uncharacterized protein</fullName>
    </submittedName>
</protein>
<accession>A0ABW5ANA1</accession>
<sequence length="182" mass="18658">MKRIAYTMLLAGAATLAFSPAASAQRWHGPGMYRGGGYGVAGRTWTRAPLGRGYGVYRAGWRGAGVRAYGWRAAAWRGYGPRVYGRRGYGWRGYGYGPWAPAAIGAGVAAAGVYGATAAYAPGYGYGYGAPVVSTGWGTGCGATFGTGCGWSGYAAPVTYAVPVGYGCGGCGYTVVYRPGCC</sequence>
<feature type="chain" id="PRO_5046636967" evidence="1">
    <location>
        <begin position="25"/>
        <end position="182"/>
    </location>
</feature>
<feature type="signal peptide" evidence="1">
    <location>
        <begin position="1"/>
        <end position="24"/>
    </location>
</feature>
<proteinExistence type="predicted"/>
<evidence type="ECO:0000313" key="3">
    <source>
        <dbReference type="Proteomes" id="UP001597314"/>
    </source>
</evidence>
<organism evidence="2 3">
    <name type="scientific">Rhodoplanes azumiensis</name>
    <dbReference type="NCBI Taxonomy" id="1897628"/>
    <lineage>
        <taxon>Bacteria</taxon>
        <taxon>Pseudomonadati</taxon>
        <taxon>Pseudomonadota</taxon>
        <taxon>Alphaproteobacteria</taxon>
        <taxon>Hyphomicrobiales</taxon>
        <taxon>Nitrobacteraceae</taxon>
        <taxon>Rhodoplanes</taxon>
    </lineage>
</organism>
<keyword evidence="1" id="KW-0732">Signal</keyword>
<dbReference type="EMBL" id="JBHUIW010000021">
    <property type="protein sequence ID" value="MFD2183912.1"/>
    <property type="molecule type" value="Genomic_DNA"/>
</dbReference>
<reference evidence="3" key="1">
    <citation type="journal article" date="2019" name="Int. J. Syst. Evol. Microbiol.">
        <title>The Global Catalogue of Microorganisms (GCM) 10K type strain sequencing project: providing services to taxonomists for standard genome sequencing and annotation.</title>
        <authorList>
            <consortium name="The Broad Institute Genomics Platform"/>
            <consortium name="The Broad Institute Genome Sequencing Center for Infectious Disease"/>
            <person name="Wu L."/>
            <person name="Ma J."/>
        </authorList>
    </citation>
    <scope>NUCLEOTIDE SEQUENCE [LARGE SCALE GENOMIC DNA]</scope>
    <source>
        <strain evidence="3">CGMCC 1.6774</strain>
    </source>
</reference>
<comment type="caution">
    <text evidence="2">The sequence shown here is derived from an EMBL/GenBank/DDBJ whole genome shotgun (WGS) entry which is preliminary data.</text>
</comment>
<evidence type="ECO:0000256" key="1">
    <source>
        <dbReference type="SAM" id="SignalP"/>
    </source>
</evidence>
<gene>
    <name evidence="2" type="ORF">ACFSOX_17285</name>
</gene>
<name>A0ABW5ANA1_9BRAD</name>
<dbReference type="RefSeq" id="WP_378479059.1">
    <property type="nucleotide sequence ID" value="NZ_JBHUIW010000021.1"/>
</dbReference>
<keyword evidence="3" id="KW-1185">Reference proteome</keyword>